<dbReference type="Proteomes" id="UP000324222">
    <property type="component" value="Unassembled WGS sequence"/>
</dbReference>
<evidence type="ECO:0000313" key="3">
    <source>
        <dbReference type="Proteomes" id="UP000324222"/>
    </source>
</evidence>
<organism evidence="2 3">
    <name type="scientific">Portunus trituberculatus</name>
    <name type="common">Swimming crab</name>
    <name type="synonym">Neptunus trituberculatus</name>
    <dbReference type="NCBI Taxonomy" id="210409"/>
    <lineage>
        <taxon>Eukaryota</taxon>
        <taxon>Metazoa</taxon>
        <taxon>Ecdysozoa</taxon>
        <taxon>Arthropoda</taxon>
        <taxon>Crustacea</taxon>
        <taxon>Multicrustacea</taxon>
        <taxon>Malacostraca</taxon>
        <taxon>Eumalacostraca</taxon>
        <taxon>Eucarida</taxon>
        <taxon>Decapoda</taxon>
        <taxon>Pleocyemata</taxon>
        <taxon>Brachyura</taxon>
        <taxon>Eubrachyura</taxon>
        <taxon>Portunoidea</taxon>
        <taxon>Portunidae</taxon>
        <taxon>Portuninae</taxon>
        <taxon>Portunus</taxon>
    </lineage>
</organism>
<dbReference type="EMBL" id="VSRR010000046">
    <property type="protein sequence ID" value="MPC08841.1"/>
    <property type="molecule type" value="Genomic_DNA"/>
</dbReference>
<keyword evidence="3" id="KW-1185">Reference proteome</keyword>
<reference evidence="2 3" key="1">
    <citation type="submission" date="2019-05" db="EMBL/GenBank/DDBJ databases">
        <title>Another draft genome of Portunus trituberculatus and its Hox gene families provides insights of decapod evolution.</title>
        <authorList>
            <person name="Jeong J.-H."/>
            <person name="Song I."/>
            <person name="Kim S."/>
            <person name="Choi T."/>
            <person name="Kim D."/>
            <person name="Ryu S."/>
            <person name="Kim W."/>
        </authorList>
    </citation>
    <scope>NUCLEOTIDE SEQUENCE [LARGE SCALE GENOMIC DNA]</scope>
    <source>
        <tissue evidence="2">Muscle</tissue>
    </source>
</reference>
<comment type="caution">
    <text evidence="2">The sequence shown here is derived from an EMBL/GenBank/DDBJ whole genome shotgun (WGS) entry which is preliminary data.</text>
</comment>
<sequence length="167" mass="17493">MAQRQSRGIGLDVCRCHAAAVVTSDYRCTNVCPIVGGGIAFLGSVVLISLLPRCHKQTPAIYSPHNITKVFEVSPEAVSTRGSLAGHSGEARVGAAPGTLSYGLTNLTTRQVSSGRSPRLVELPATRLQVQISAGKLVYPAGGAEESFTRGTEAGLRPRPSRPAIQT</sequence>
<evidence type="ECO:0000256" key="1">
    <source>
        <dbReference type="SAM" id="MobiDB-lite"/>
    </source>
</evidence>
<name>A0A5B7CJA2_PORTR</name>
<accession>A0A5B7CJA2</accession>
<proteinExistence type="predicted"/>
<gene>
    <name evidence="2" type="ORF">E2C01_001434</name>
</gene>
<protein>
    <submittedName>
        <fullName evidence="2">Uncharacterized protein</fullName>
    </submittedName>
</protein>
<dbReference type="AlphaFoldDB" id="A0A5B7CJA2"/>
<feature type="region of interest" description="Disordered" evidence="1">
    <location>
        <begin position="147"/>
        <end position="167"/>
    </location>
</feature>
<evidence type="ECO:0000313" key="2">
    <source>
        <dbReference type="EMBL" id="MPC08841.1"/>
    </source>
</evidence>